<gene>
    <name evidence="4" type="ORF">GSBLH_T00001502001</name>
</gene>
<dbReference type="OMA" id="YHHQQSW"/>
<feature type="domain" description="RRM" evidence="3">
    <location>
        <begin position="3"/>
        <end position="83"/>
    </location>
</feature>
<dbReference type="Proteomes" id="UP000008312">
    <property type="component" value="Unassembled WGS sequence"/>
</dbReference>
<dbReference type="InterPro" id="IPR035979">
    <property type="entry name" value="RBD_domain_sf"/>
</dbReference>
<dbReference type="EMBL" id="FN668641">
    <property type="protein sequence ID" value="CBK21322.2"/>
    <property type="molecule type" value="Genomic_DNA"/>
</dbReference>
<name>D8LZT3_BLAHO</name>
<dbReference type="InterPro" id="IPR050825">
    <property type="entry name" value="RBM42_RBP45_47-like"/>
</dbReference>
<dbReference type="OrthoDB" id="446113at2759"/>
<dbReference type="RefSeq" id="XP_012895370.1">
    <property type="nucleotide sequence ID" value="XM_013039916.1"/>
</dbReference>
<sequence>MSRTLWIGDVQENWTEDYLCALMRNAKGLSSIKLMRDRTTNESLGFGFIDFATEEDAIHALNGYNGRPIPGTGYTFRLNFGGNSRNLNLGDNYCLYIGDLESSVTDTQLYTIFRDKYLSFCGAKIMRETGTSVSKGYGFIQFRARDEAETALKEMNGYVINGRPIKLSYAAARRWFHDDETSGMSTSSSGTDAKYDVIIELPEIPNIKPPPPTDAMLVKMLTNNTNGAAALVDAYGNAYENPMFSNDPVYQAAVQAQQRKRMRRMGQKAEEEGQVVEVPSDREKPLDIAMENRKYLKRVLEVFDMPSLSVPRLWSVCWKQ</sequence>
<dbReference type="PANTHER" id="PTHR47640">
    <property type="entry name" value="TRNA SELENOCYSTEINE 1-ASSOCIATED PROTEIN 1-RELATED-RELATED"/>
    <property type="match status" value="1"/>
</dbReference>
<evidence type="ECO:0000313" key="5">
    <source>
        <dbReference type="Proteomes" id="UP000008312"/>
    </source>
</evidence>
<dbReference type="SMART" id="SM00360">
    <property type="entry name" value="RRM"/>
    <property type="match status" value="2"/>
</dbReference>
<evidence type="ECO:0000313" key="4">
    <source>
        <dbReference type="EMBL" id="CBK21322.2"/>
    </source>
</evidence>
<dbReference type="PROSITE" id="PS50102">
    <property type="entry name" value="RRM"/>
    <property type="match status" value="2"/>
</dbReference>
<evidence type="ECO:0000259" key="3">
    <source>
        <dbReference type="PROSITE" id="PS50102"/>
    </source>
</evidence>
<dbReference type="AlphaFoldDB" id="D8LZT3"/>
<dbReference type="InParanoid" id="D8LZT3"/>
<dbReference type="GeneID" id="24918751"/>
<accession>D8LZT3</accession>
<evidence type="ECO:0000256" key="1">
    <source>
        <dbReference type="ARBA" id="ARBA00022884"/>
    </source>
</evidence>
<dbReference type="SUPFAM" id="SSF54928">
    <property type="entry name" value="RNA-binding domain, RBD"/>
    <property type="match status" value="1"/>
</dbReference>
<keyword evidence="1 2" id="KW-0694">RNA-binding</keyword>
<reference evidence="4" key="1">
    <citation type="submission" date="2010-02" db="EMBL/GenBank/DDBJ databases">
        <title>Sequencing and annotation of the Blastocystis hominis genome.</title>
        <authorList>
            <person name="Wincker P."/>
        </authorList>
    </citation>
    <scope>NUCLEOTIDE SEQUENCE</scope>
    <source>
        <strain evidence="4">Singapore isolate B</strain>
    </source>
</reference>
<proteinExistence type="predicted"/>
<dbReference type="Gene3D" id="3.30.70.330">
    <property type="match status" value="2"/>
</dbReference>
<dbReference type="InterPro" id="IPR000504">
    <property type="entry name" value="RRM_dom"/>
</dbReference>
<organism evidence="4">
    <name type="scientific">Blastocystis hominis</name>
    <dbReference type="NCBI Taxonomy" id="12968"/>
    <lineage>
        <taxon>Eukaryota</taxon>
        <taxon>Sar</taxon>
        <taxon>Stramenopiles</taxon>
        <taxon>Bigyra</taxon>
        <taxon>Opalozoa</taxon>
        <taxon>Opalinata</taxon>
        <taxon>Blastocystidae</taxon>
        <taxon>Blastocystis</taxon>
    </lineage>
</organism>
<evidence type="ECO:0000256" key="2">
    <source>
        <dbReference type="PROSITE-ProRule" id="PRU00176"/>
    </source>
</evidence>
<dbReference type="Pfam" id="PF00076">
    <property type="entry name" value="RRM_1"/>
    <property type="match status" value="2"/>
</dbReference>
<keyword evidence="5" id="KW-1185">Reference proteome</keyword>
<protein>
    <recommendedName>
        <fullName evidence="3">RRM domain-containing protein</fullName>
    </recommendedName>
</protein>
<dbReference type="InterPro" id="IPR012677">
    <property type="entry name" value="Nucleotide-bd_a/b_plait_sf"/>
</dbReference>
<feature type="domain" description="RRM" evidence="3">
    <location>
        <begin position="93"/>
        <end position="172"/>
    </location>
</feature>
<dbReference type="GO" id="GO:0003729">
    <property type="term" value="F:mRNA binding"/>
    <property type="evidence" value="ECO:0007669"/>
    <property type="project" value="InterPro"/>
</dbReference>